<dbReference type="InterPro" id="IPR013325">
    <property type="entry name" value="RNA_pol_sigma_r2"/>
</dbReference>
<dbReference type="InterPro" id="IPR013324">
    <property type="entry name" value="RNA_pol_sigma_r3/r4-like"/>
</dbReference>
<evidence type="ECO:0000256" key="3">
    <source>
        <dbReference type="ARBA" id="ARBA00023082"/>
    </source>
</evidence>
<evidence type="ECO:0000256" key="4">
    <source>
        <dbReference type="ARBA" id="ARBA00023125"/>
    </source>
</evidence>
<comment type="similarity">
    <text evidence="1">Belongs to the sigma-70 factor family. ECF subfamily.</text>
</comment>
<gene>
    <name evidence="7" type="ORF">C5Y93_15370</name>
</gene>
<evidence type="ECO:0000313" key="8">
    <source>
        <dbReference type="Proteomes" id="UP000237819"/>
    </source>
</evidence>
<organism evidence="7 8">
    <name type="scientific">Blastopirellula marina</name>
    <dbReference type="NCBI Taxonomy" id="124"/>
    <lineage>
        <taxon>Bacteria</taxon>
        <taxon>Pseudomonadati</taxon>
        <taxon>Planctomycetota</taxon>
        <taxon>Planctomycetia</taxon>
        <taxon>Pirellulales</taxon>
        <taxon>Pirellulaceae</taxon>
        <taxon>Blastopirellula</taxon>
    </lineage>
</organism>
<dbReference type="InterPro" id="IPR014284">
    <property type="entry name" value="RNA_pol_sigma-70_dom"/>
</dbReference>
<dbReference type="GO" id="GO:0003677">
    <property type="term" value="F:DNA binding"/>
    <property type="evidence" value="ECO:0007669"/>
    <property type="project" value="UniProtKB-KW"/>
</dbReference>
<keyword evidence="3" id="KW-0731">Sigma factor</keyword>
<dbReference type="Proteomes" id="UP000237819">
    <property type="component" value="Unassembled WGS sequence"/>
</dbReference>
<dbReference type="InterPro" id="IPR007627">
    <property type="entry name" value="RNA_pol_sigma70_r2"/>
</dbReference>
<reference evidence="7 8" key="1">
    <citation type="submission" date="2018-02" db="EMBL/GenBank/DDBJ databases">
        <title>Comparative genomes isolates from brazilian mangrove.</title>
        <authorList>
            <person name="Araujo J.E."/>
            <person name="Taketani R.G."/>
            <person name="Silva M.C.P."/>
            <person name="Loureco M.V."/>
            <person name="Andreote F.D."/>
        </authorList>
    </citation>
    <scope>NUCLEOTIDE SEQUENCE [LARGE SCALE GENOMIC DNA]</scope>
    <source>
        <strain evidence="7 8">Nap-Phe MGV</strain>
    </source>
</reference>
<feature type="domain" description="RNA polymerase sigma-70 region 2" evidence="6">
    <location>
        <begin position="29"/>
        <end position="96"/>
    </location>
</feature>
<dbReference type="InterPro" id="IPR039425">
    <property type="entry name" value="RNA_pol_sigma-70-like"/>
</dbReference>
<evidence type="ECO:0000259" key="6">
    <source>
        <dbReference type="Pfam" id="PF04542"/>
    </source>
</evidence>
<dbReference type="PANTHER" id="PTHR43133">
    <property type="entry name" value="RNA POLYMERASE ECF-TYPE SIGMA FACTO"/>
    <property type="match status" value="1"/>
</dbReference>
<accession>A0A2S8GLL4</accession>
<dbReference type="EMBL" id="PUHZ01000015">
    <property type="protein sequence ID" value="PQO45327.1"/>
    <property type="molecule type" value="Genomic_DNA"/>
</dbReference>
<dbReference type="SUPFAM" id="SSF88946">
    <property type="entry name" value="Sigma2 domain of RNA polymerase sigma factors"/>
    <property type="match status" value="1"/>
</dbReference>
<dbReference type="RefSeq" id="WP_105336307.1">
    <property type="nucleotide sequence ID" value="NZ_PUHZ01000015.1"/>
</dbReference>
<evidence type="ECO:0000256" key="2">
    <source>
        <dbReference type="ARBA" id="ARBA00023015"/>
    </source>
</evidence>
<dbReference type="PANTHER" id="PTHR43133:SF8">
    <property type="entry name" value="RNA POLYMERASE SIGMA FACTOR HI_1459-RELATED"/>
    <property type="match status" value="1"/>
</dbReference>
<sequence>MASDFPETRDSLLLQVQDPQNREAWDRFVAVYQPVIFRIALARGMQHADALDLVQQVLISVASSVERWERKQGSSKFSHWLSRVTKNAIINALTRRPHDQASGGSTARLQLKELASTDEATGCLVDQELRRELYLRSAEIVKADFRPDTWDAFQYTVVDGQTPEEAAQALGKSVGAIYTARSRVMFRLKEVVRQLQEQMS</sequence>
<dbReference type="GO" id="GO:0006352">
    <property type="term" value="P:DNA-templated transcription initiation"/>
    <property type="evidence" value="ECO:0007669"/>
    <property type="project" value="InterPro"/>
</dbReference>
<protein>
    <submittedName>
        <fullName evidence="7">RNA polymerase subunit sigma</fullName>
    </submittedName>
</protein>
<evidence type="ECO:0000256" key="5">
    <source>
        <dbReference type="ARBA" id="ARBA00023163"/>
    </source>
</evidence>
<keyword evidence="4" id="KW-0238">DNA-binding</keyword>
<dbReference type="NCBIfam" id="TIGR02937">
    <property type="entry name" value="sigma70-ECF"/>
    <property type="match status" value="1"/>
</dbReference>
<dbReference type="AlphaFoldDB" id="A0A2S8GLL4"/>
<dbReference type="SUPFAM" id="SSF88659">
    <property type="entry name" value="Sigma3 and sigma4 domains of RNA polymerase sigma factors"/>
    <property type="match status" value="1"/>
</dbReference>
<dbReference type="OrthoDB" id="258490at2"/>
<keyword evidence="2" id="KW-0805">Transcription regulation</keyword>
<name>A0A2S8GLL4_9BACT</name>
<comment type="caution">
    <text evidence="7">The sequence shown here is derived from an EMBL/GenBank/DDBJ whole genome shotgun (WGS) entry which is preliminary data.</text>
</comment>
<evidence type="ECO:0000313" key="7">
    <source>
        <dbReference type="EMBL" id="PQO45327.1"/>
    </source>
</evidence>
<evidence type="ECO:0000256" key="1">
    <source>
        <dbReference type="ARBA" id="ARBA00010641"/>
    </source>
</evidence>
<dbReference type="Gene3D" id="1.10.1740.10">
    <property type="match status" value="1"/>
</dbReference>
<keyword evidence="5" id="KW-0804">Transcription</keyword>
<dbReference type="GO" id="GO:0016987">
    <property type="term" value="F:sigma factor activity"/>
    <property type="evidence" value="ECO:0007669"/>
    <property type="project" value="UniProtKB-KW"/>
</dbReference>
<proteinExistence type="inferred from homology"/>
<dbReference type="Pfam" id="PF04542">
    <property type="entry name" value="Sigma70_r2"/>
    <property type="match status" value="1"/>
</dbReference>